<dbReference type="HOGENOM" id="CLU_014330_3_2_0"/>
<keyword evidence="6 7" id="KW-0030">Aminoacyl-tRNA synthetase</keyword>
<dbReference type="PANTHER" id="PTHR22594">
    <property type="entry name" value="ASPARTYL/LYSYL-TRNA SYNTHETASE"/>
    <property type="match status" value="1"/>
</dbReference>
<organism evidence="9 10">
    <name type="scientific">Kosmotoga olearia (strain ATCC BAA-1733 / DSM 21960 / TBF 19.5.1)</name>
    <dbReference type="NCBI Taxonomy" id="521045"/>
    <lineage>
        <taxon>Bacteria</taxon>
        <taxon>Thermotogati</taxon>
        <taxon>Thermotogota</taxon>
        <taxon>Thermotogae</taxon>
        <taxon>Kosmotogales</taxon>
        <taxon>Kosmotogaceae</taxon>
        <taxon>Kosmotoga</taxon>
    </lineage>
</organism>
<evidence type="ECO:0000313" key="9">
    <source>
        <dbReference type="EMBL" id="ACR78936.1"/>
    </source>
</evidence>
<dbReference type="KEGG" id="kol:Kole_0211"/>
<dbReference type="SUPFAM" id="SSF50249">
    <property type="entry name" value="Nucleic acid-binding proteins"/>
    <property type="match status" value="1"/>
</dbReference>
<comment type="function">
    <text evidence="7">Catalyzes the attachment of L-aspartate to tRNA(Asp) in a two-step reaction: L-aspartate is first activated by ATP to form Asp-AMP and then transferred to the acceptor end of tRNA(Asp).</text>
</comment>
<dbReference type="InterPro" id="IPR004115">
    <property type="entry name" value="GAD-like_sf"/>
</dbReference>
<protein>
    <recommendedName>
        <fullName evidence="7">Aspartate--tRNA ligase</fullName>
        <ecNumber evidence="7">6.1.1.12</ecNumber>
    </recommendedName>
    <alternativeName>
        <fullName evidence="7">Aspartyl-tRNA synthetase</fullName>
        <shortName evidence="7">AspRS</shortName>
    </alternativeName>
</protein>
<dbReference type="InterPro" id="IPR004364">
    <property type="entry name" value="Aa-tRNA-synt_II"/>
</dbReference>
<dbReference type="PROSITE" id="PS50862">
    <property type="entry name" value="AA_TRNA_LIGASE_II"/>
    <property type="match status" value="1"/>
</dbReference>
<feature type="binding site" evidence="7">
    <location>
        <position position="175"/>
    </location>
    <ligand>
        <name>L-aspartate</name>
        <dbReference type="ChEBI" id="CHEBI:29991"/>
    </ligand>
</feature>
<dbReference type="AlphaFoldDB" id="C5CIU7"/>
<dbReference type="GO" id="GO:0005524">
    <property type="term" value="F:ATP binding"/>
    <property type="evidence" value="ECO:0007669"/>
    <property type="project" value="UniProtKB-UniRule"/>
</dbReference>
<dbReference type="PANTHER" id="PTHR22594:SF5">
    <property type="entry name" value="ASPARTATE--TRNA LIGASE, MITOCHONDRIAL"/>
    <property type="match status" value="1"/>
</dbReference>
<dbReference type="InterPro" id="IPR012340">
    <property type="entry name" value="NA-bd_OB-fold"/>
</dbReference>
<dbReference type="InterPro" id="IPR045864">
    <property type="entry name" value="aa-tRNA-synth_II/BPL/LPL"/>
</dbReference>
<dbReference type="GO" id="GO:0003676">
    <property type="term" value="F:nucleic acid binding"/>
    <property type="evidence" value="ECO:0007669"/>
    <property type="project" value="InterPro"/>
</dbReference>
<comment type="subunit">
    <text evidence="7">Homodimer.</text>
</comment>
<sequence>MKKRTHTCGELRSEHAGKTVVLNGWVDRIRDLGGIKFILLRDRYGFTQVVFDPSNEDVYKTALQLGIEYTISVTGIVRERPKDAVNPKMPTGKIEVLATEVEILSESDTPPIYVNIDDDSSEELKLKYRYLNLRKPKMQRNIIFRHKVVQAVRNYLNKNNFLEIETPVLTKSTPEGARDFLVPSRLRPGKFYALPQSPQLFKQLLMVAGFDRYYQIAKCYRDEDFRADRQPEFTQIDLEMSFADSEDVFAIVEGMLSHTFKETLNVGLTTPFPRLTYEEAMEMYGSDRPDRRYGMELHDVSEAFVGTGFRVISEALGRGEIVKGFLAKGLSSKFSRKRLDEYTAFVKENGLGGLIWIKVEDELRSSILKHCPDEIKKVVERFNAKIGDIIFLAIGKRETVSKALGKLREKLISEEKPEVTGFDILWVTDFPMFSYNEEEGRIEAEHHPFTMPNLGDLDKFGKTEPLKVRSHAYDLVINGYELASGSVRIHRRDIQNRIFEMIGLTHEEAQEKFGFLLEAFKYGPPPHAGIAFGLDRLVAIMVGTSSIRDVIAFPKAASGNDPMTGAPSEVSERQLEELRIKIIDEKDGKKR</sequence>
<comment type="catalytic activity">
    <reaction evidence="7">
        <text>tRNA(Asp) + L-aspartate + ATP = L-aspartyl-tRNA(Asp) + AMP + diphosphate</text>
        <dbReference type="Rhea" id="RHEA:19649"/>
        <dbReference type="Rhea" id="RHEA-COMP:9660"/>
        <dbReference type="Rhea" id="RHEA-COMP:9678"/>
        <dbReference type="ChEBI" id="CHEBI:29991"/>
        <dbReference type="ChEBI" id="CHEBI:30616"/>
        <dbReference type="ChEBI" id="CHEBI:33019"/>
        <dbReference type="ChEBI" id="CHEBI:78442"/>
        <dbReference type="ChEBI" id="CHEBI:78516"/>
        <dbReference type="ChEBI" id="CHEBI:456215"/>
        <dbReference type="EC" id="6.1.1.12"/>
    </reaction>
</comment>
<keyword evidence="10" id="KW-1185">Reference proteome</keyword>
<feature type="binding site" evidence="7">
    <location>
        <position position="481"/>
    </location>
    <ligand>
        <name>ATP</name>
        <dbReference type="ChEBI" id="CHEBI:30616"/>
    </ligand>
</feature>
<dbReference type="OrthoDB" id="9802326at2"/>
<keyword evidence="5 7" id="KW-0648">Protein biosynthesis</keyword>
<dbReference type="Pfam" id="PF00152">
    <property type="entry name" value="tRNA-synt_2"/>
    <property type="match status" value="1"/>
</dbReference>
<dbReference type="InterPro" id="IPR047089">
    <property type="entry name" value="Asp-tRNA-ligase_1_N"/>
</dbReference>
<feature type="domain" description="Aminoacyl-transfer RNA synthetases class-II family profile" evidence="8">
    <location>
        <begin position="145"/>
        <end position="554"/>
    </location>
</feature>
<gene>
    <name evidence="7" type="primary">aspS</name>
    <name evidence="9" type="ordered locus">Kole_0211</name>
</gene>
<dbReference type="NCBIfam" id="TIGR00459">
    <property type="entry name" value="aspS_bact"/>
    <property type="match status" value="1"/>
</dbReference>
<evidence type="ECO:0000259" key="8">
    <source>
        <dbReference type="PROSITE" id="PS50862"/>
    </source>
</evidence>
<dbReference type="CDD" id="cd04317">
    <property type="entry name" value="EcAspRS_like_N"/>
    <property type="match status" value="1"/>
</dbReference>
<evidence type="ECO:0000313" key="10">
    <source>
        <dbReference type="Proteomes" id="UP000002382"/>
    </source>
</evidence>
<dbReference type="eggNOG" id="COG0173">
    <property type="taxonomic scope" value="Bacteria"/>
</dbReference>
<proteinExistence type="inferred from homology"/>
<evidence type="ECO:0000256" key="2">
    <source>
        <dbReference type="ARBA" id="ARBA00022598"/>
    </source>
</evidence>
<dbReference type="EC" id="6.1.1.12" evidence="7"/>
<dbReference type="InterPro" id="IPR029351">
    <property type="entry name" value="GAD_dom"/>
</dbReference>
<evidence type="ECO:0000256" key="3">
    <source>
        <dbReference type="ARBA" id="ARBA00022741"/>
    </source>
</evidence>
<comment type="similarity">
    <text evidence="1 7">Belongs to the class-II aminoacyl-tRNA synthetase family. Type 1 subfamily.</text>
</comment>
<evidence type="ECO:0000256" key="5">
    <source>
        <dbReference type="ARBA" id="ARBA00022917"/>
    </source>
</evidence>
<dbReference type="HAMAP" id="MF_00044">
    <property type="entry name" value="Asp_tRNA_synth_type1"/>
    <property type="match status" value="1"/>
</dbReference>
<evidence type="ECO:0000256" key="6">
    <source>
        <dbReference type="ARBA" id="ARBA00023146"/>
    </source>
</evidence>
<reference evidence="9 10" key="1">
    <citation type="submission" date="2009-06" db="EMBL/GenBank/DDBJ databases">
        <title>Complete sequence of Thermotogales bacterium TBF 19.5.1.</title>
        <authorList>
            <consortium name="US DOE Joint Genome Institute"/>
            <person name="Lucas S."/>
            <person name="Copeland A."/>
            <person name="Lapidus A."/>
            <person name="Glavina del Rio T."/>
            <person name="Tice H."/>
            <person name="Bruce D."/>
            <person name="Goodwin L."/>
            <person name="Pitluck S."/>
            <person name="Chertkov O."/>
            <person name="Brettin T."/>
            <person name="Detter J.C."/>
            <person name="Han C."/>
            <person name="Schmutz J."/>
            <person name="Larimer F."/>
            <person name="Land M."/>
            <person name="Hauser L."/>
            <person name="Kyrpides N."/>
            <person name="Ovchinnikova G."/>
            <person name="Noll K."/>
        </authorList>
    </citation>
    <scope>NUCLEOTIDE SEQUENCE [LARGE SCALE GENOMIC DNA]</scope>
    <source>
        <strain evidence="10">ATCC BAA-1733 / DSM 21960 / TBF 19.5.1</strain>
    </source>
</reference>
<dbReference type="Proteomes" id="UP000002382">
    <property type="component" value="Chromosome"/>
</dbReference>
<evidence type="ECO:0000256" key="4">
    <source>
        <dbReference type="ARBA" id="ARBA00022840"/>
    </source>
</evidence>
<dbReference type="Gene3D" id="3.30.930.10">
    <property type="entry name" value="Bira Bifunctional Protein, Domain 2"/>
    <property type="match status" value="1"/>
</dbReference>
<keyword evidence="7" id="KW-0963">Cytoplasm</keyword>
<dbReference type="InterPro" id="IPR002312">
    <property type="entry name" value="Asp/Asn-tRNA-synth_IIb"/>
</dbReference>
<evidence type="ECO:0000256" key="7">
    <source>
        <dbReference type="HAMAP-Rule" id="MF_00044"/>
    </source>
</evidence>
<dbReference type="InterPro" id="IPR006195">
    <property type="entry name" value="aa-tRNA-synth_II"/>
</dbReference>
<dbReference type="NCBIfam" id="NF001750">
    <property type="entry name" value="PRK00476.1"/>
    <property type="match status" value="1"/>
</dbReference>
<dbReference type="GO" id="GO:0004815">
    <property type="term" value="F:aspartate-tRNA ligase activity"/>
    <property type="evidence" value="ECO:0007669"/>
    <property type="project" value="UniProtKB-UniRule"/>
</dbReference>
<accession>C5CIU7</accession>
<keyword evidence="2 7" id="KW-0436">Ligase</keyword>
<dbReference type="CDD" id="cd00777">
    <property type="entry name" value="AspRS_core"/>
    <property type="match status" value="1"/>
</dbReference>
<feature type="binding site" evidence="7">
    <location>
        <position position="221"/>
    </location>
    <ligand>
        <name>L-aspartate</name>
        <dbReference type="ChEBI" id="CHEBI:29991"/>
    </ligand>
</feature>
<comment type="caution">
    <text evidence="7">Lacks conserved residue(s) required for the propagation of feature annotation.</text>
</comment>
<dbReference type="STRING" id="521045.Kole_0211"/>
<feature type="binding site" evidence="7">
    <location>
        <begin position="533"/>
        <end position="536"/>
    </location>
    <ligand>
        <name>ATP</name>
        <dbReference type="ChEBI" id="CHEBI:30616"/>
    </ligand>
</feature>
<comment type="subcellular location">
    <subcellularLocation>
        <location evidence="7">Cytoplasm</location>
    </subcellularLocation>
</comment>
<dbReference type="Pfam" id="PF02938">
    <property type="entry name" value="GAD"/>
    <property type="match status" value="1"/>
</dbReference>
<dbReference type="PRINTS" id="PR01042">
    <property type="entry name" value="TRNASYNTHASP"/>
</dbReference>
<dbReference type="GO" id="GO:0005737">
    <property type="term" value="C:cytoplasm"/>
    <property type="evidence" value="ECO:0007669"/>
    <property type="project" value="UniProtKB-SubCell"/>
</dbReference>
<dbReference type="GO" id="GO:0006422">
    <property type="term" value="P:aspartyl-tRNA aminoacylation"/>
    <property type="evidence" value="ECO:0007669"/>
    <property type="project" value="UniProtKB-UniRule"/>
</dbReference>
<evidence type="ECO:0000256" key="1">
    <source>
        <dbReference type="ARBA" id="ARBA00006303"/>
    </source>
</evidence>
<dbReference type="EMBL" id="CP001634">
    <property type="protein sequence ID" value="ACR78936.1"/>
    <property type="molecule type" value="Genomic_DNA"/>
</dbReference>
<feature type="region of interest" description="Aspartate" evidence="7">
    <location>
        <begin position="199"/>
        <end position="202"/>
    </location>
</feature>
<dbReference type="SUPFAM" id="SSF55261">
    <property type="entry name" value="GAD domain-like"/>
    <property type="match status" value="1"/>
</dbReference>
<dbReference type="RefSeq" id="WP_012744723.1">
    <property type="nucleotide sequence ID" value="NC_012785.1"/>
</dbReference>
<dbReference type="Gene3D" id="2.40.50.140">
    <property type="entry name" value="Nucleic acid-binding proteins"/>
    <property type="match status" value="1"/>
</dbReference>
<feature type="binding site" evidence="7">
    <location>
        <position position="488"/>
    </location>
    <ligand>
        <name>L-aspartate</name>
        <dbReference type="ChEBI" id="CHEBI:29991"/>
    </ligand>
</feature>
<feature type="binding site" evidence="7">
    <location>
        <position position="230"/>
    </location>
    <ligand>
        <name>ATP</name>
        <dbReference type="ChEBI" id="CHEBI:30616"/>
    </ligand>
</feature>
<name>C5CIU7_KOSOT</name>
<keyword evidence="3 7" id="KW-0547">Nucleotide-binding</keyword>
<dbReference type="InterPro" id="IPR004524">
    <property type="entry name" value="Asp-tRNA-ligase_1"/>
</dbReference>
<dbReference type="InterPro" id="IPR047090">
    <property type="entry name" value="AspRS_core"/>
</dbReference>
<keyword evidence="4 7" id="KW-0067">ATP-binding</keyword>
<dbReference type="SUPFAM" id="SSF55681">
    <property type="entry name" value="Class II aaRS and biotin synthetases"/>
    <property type="match status" value="1"/>
</dbReference>
<reference evidence="9 10" key="2">
    <citation type="journal article" date="2011" name="J. Bacteriol.">
        <title>Genome Sequence of Kosmotoga olearia Strain TBF 19.5.1, a Thermophilic Bacterium with a Wide Growth Temperature Range, Isolated from the Troll B Oil Platform in the North Sea.</title>
        <authorList>
            <person name="Swithers K.S."/>
            <person name="Dipippo J.L."/>
            <person name="Bruce D.C."/>
            <person name="Detter C."/>
            <person name="Tapia R."/>
            <person name="Han S."/>
            <person name="Goodwin L.A."/>
            <person name="Han J."/>
            <person name="Woyke T."/>
            <person name="Pitluck S."/>
            <person name="Pennacchio L."/>
            <person name="Nolan M."/>
            <person name="Mikhailova N."/>
            <person name="Land M.L."/>
            <person name="Nesbo C.L."/>
            <person name="Gogarten J.P."/>
            <person name="Noll K.M."/>
        </authorList>
    </citation>
    <scope>NUCLEOTIDE SEQUENCE [LARGE SCALE GENOMIC DNA]</scope>
    <source>
        <strain evidence="10">ATCC BAA-1733 / DSM 21960 / TBF 19.5.1</strain>
    </source>
</reference>
<feature type="binding site" evidence="7">
    <location>
        <begin position="221"/>
        <end position="223"/>
    </location>
    <ligand>
        <name>ATP</name>
        <dbReference type="ChEBI" id="CHEBI:30616"/>
    </ligand>
</feature>
<dbReference type="InterPro" id="IPR004365">
    <property type="entry name" value="NA-bd_OB_tRNA"/>
</dbReference>
<dbReference type="Pfam" id="PF01336">
    <property type="entry name" value="tRNA_anti-codon"/>
    <property type="match status" value="1"/>
</dbReference>
<dbReference type="Gene3D" id="3.30.1360.30">
    <property type="entry name" value="GAD-like domain"/>
    <property type="match status" value="1"/>
</dbReference>
<feature type="binding site" evidence="7">
    <location>
        <position position="446"/>
    </location>
    <ligand>
        <name>L-aspartate</name>
        <dbReference type="ChEBI" id="CHEBI:29991"/>
    </ligand>
</feature>